<feature type="transmembrane region" description="Helical" evidence="1">
    <location>
        <begin position="83"/>
        <end position="103"/>
    </location>
</feature>
<proteinExistence type="predicted"/>
<name>A0AAW2YWQ0_9EUKA</name>
<evidence type="ECO:0000313" key="3">
    <source>
        <dbReference type="Proteomes" id="UP001431209"/>
    </source>
</evidence>
<feature type="transmembrane region" description="Helical" evidence="1">
    <location>
        <begin position="226"/>
        <end position="246"/>
    </location>
</feature>
<organism evidence="2 3">
    <name type="scientific">Acrasis kona</name>
    <dbReference type="NCBI Taxonomy" id="1008807"/>
    <lineage>
        <taxon>Eukaryota</taxon>
        <taxon>Discoba</taxon>
        <taxon>Heterolobosea</taxon>
        <taxon>Tetramitia</taxon>
        <taxon>Eutetramitia</taxon>
        <taxon>Acrasidae</taxon>
        <taxon>Acrasis</taxon>
    </lineage>
</organism>
<feature type="transmembrane region" description="Helical" evidence="1">
    <location>
        <begin position="20"/>
        <end position="40"/>
    </location>
</feature>
<evidence type="ECO:0000256" key="1">
    <source>
        <dbReference type="SAM" id="Phobius"/>
    </source>
</evidence>
<comment type="caution">
    <text evidence="2">The sequence shown here is derived from an EMBL/GenBank/DDBJ whole genome shotgun (WGS) entry which is preliminary data.</text>
</comment>
<gene>
    <name evidence="2" type="ORF">AKO1_012700</name>
</gene>
<protein>
    <submittedName>
        <fullName evidence="2">Uncharacterized protein</fullName>
    </submittedName>
</protein>
<dbReference type="AlphaFoldDB" id="A0AAW2YWQ0"/>
<feature type="transmembrane region" description="Helical" evidence="1">
    <location>
        <begin position="189"/>
        <end position="206"/>
    </location>
</feature>
<reference evidence="2 3" key="1">
    <citation type="submission" date="2024-03" db="EMBL/GenBank/DDBJ databases">
        <title>The Acrasis kona genome and developmental transcriptomes reveal deep origins of eukaryotic multicellular pathways.</title>
        <authorList>
            <person name="Sheikh S."/>
            <person name="Fu C.-J."/>
            <person name="Brown M.W."/>
            <person name="Baldauf S.L."/>
        </authorList>
    </citation>
    <scope>NUCLEOTIDE SEQUENCE [LARGE SCALE GENOMIC DNA]</scope>
    <source>
        <strain evidence="2 3">ATCC MYA-3509</strain>
    </source>
</reference>
<keyword evidence="1" id="KW-1133">Transmembrane helix</keyword>
<dbReference type="EMBL" id="JAOPGA020000762">
    <property type="protein sequence ID" value="KAL0481408.1"/>
    <property type="molecule type" value="Genomic_DNA"/>
</dbReference>
<accession>A0AAW2YWQ0</accession>
<keyword evidence="3" id="KW-1185">Reference proteome</keyword>
<feature type="transmembrane region" description="Helical" evidence="1">
    <location>
        <begin position="148"/>
        <end position="168"/>
    </location>
</feature>
<dbReference type="Proteomes" id="UP001431209">
    <property type="component" value="Unassembled WGS sequence"/>
</dbReference>
<keyword evidence="1" id="KW-0472">Membrane</keyword>
<feature type="transmembrane region" description="Helical" evidence="1">
    <location>
        <begin position="52"/>
        <end position="71"/>
    </location>
</feature>
<evidence type="ECO:0000313" key="2">
    <source>
        <dbReference type="EMBL" id="KAL0481408.1"/>
    </source>
</evidence>
<feature type="transmembrane region" description="Helical" evidence="1">
    <location>
        <begin position="115"/>
        <end position="136"/>
    </location>
</feature>
<keyword evidence="1" id="KW-0812">Transmembrane</keyword>
<sequence>MIATLNTFIHEFDKVNFSSTFDWFMAMDTLICATIVLRTLQSLKNEGKIDRIPWLYGFVLLLAFGLGGTSLSSTMRGEGWWMFDYDIIIPMYAICWTVVAYSPKNITFRILTNKYVEFATWILDGWFNAQWIIGAVQTGVTKFPGRLLAPLIISTFSAVGTGTAYPIMLNGYLLKKEHKTFKTPFSNPGWVNFIIPSSFSWFYYFSKYIYGINQFDVTLPNNETLIFTPEFLVKMMNITWYIYFWYTAHFPVQNKSA</sequence>